<dbReference type="EMBL" id="QQWO01000010">
    <property type="protein sequence ID" value="RSV02106.1"/>
    <property type="molecule type" value="Genomic_DNA"/>
</dbReference>
<gene>
    <name evidence="2" type="ORF">BRX40_19645</name>
    <name evidence="3" type="ORF">CA257_13015</name>
</gene>
<dbReference type="Gene3D" id="3.40.50.1820">
    <property type="entry name" value="alpha/beta hydrolase"/>
    <property type="match status" value="2"/>
</dbReference>
<sequence>MPRFSFRLRLWYFNAMHRARASLASIVAAALLTMPAAASAQRAGTLVSADPVGSAPDGMRAWRVRYRTLSDRNQPIEVSGMVIAPARPAGGPGKVIAWTHGMIGVAQRCAPSKDDTNFTMIPSLADVIARGYTVVAPDYPGLGSSMAHPALVGVSTGRSVLDAVRAARDIRGANTGLRFAVWGESQGGHAALWTGQLARSYAPELNLMGVAAIVPPTDLARNMMEGSDKNARALLTAYTATSWSRHYGIPMSALGNRSTQTIMTRLSDNYCIETHKKPKLSTILGIVTVQRAIRNLDLSKQQPWGRLMRENSVSPASAPSPLLIATGSADVIVAPAVVRDFARRACRAGKAVRYISIPGGEHATVARTEAAQTLDWIDARFAGQRAPSDCGRI</sequence>
<accession>A0A1L6JFR6</accession>
<dbReference type="GO" id="GO:0004806">
    <property type="term" value="F:triacylglycerol lipase activity"/>
    <property type="evidence" value="ECO:0007669"/>
    <property type="project" value="InterPro"/>
</dbReference>
<evidence type="ECO:0000256" key="1">
    <source>
        <dbReference type="SAM" id="SignalP"/>
    </source>
</evidence>
<dbReference type="GO" id="GO:0016042">
    <property type="term" value="P:lipid catabolic process"/>
    <property type="evidence" value="ECO:0007669"/>
    <property type="project" value="InterPro"/>
</dbReference>
<keyword evidence="3" id="KW-0378">Hydrolase</keyword>
<dbReference type="SUPFAM" id="SSF53474">
    <property type="entry name" value="alpha/beta-Hydrolases"/>
    <property type="match status" value="1"/>
</dbReference>
<feature type="chain" id="PRO_5041797979" evidence="1">
    <location>
        <begin position="41"/>
        <end position="393"/>
    </location>
</feature>
<dbReference type="Pfam" id="PF03583">
    <property type="entry name" value="LIP"/>
    <property type="match status" value="1"/>
</dbReference>
<dbReference type="PANTHER" id="PTHR34853:SF1">
    <property type="entry name" value="LIPASE 5"/>
    <property type="match status" value="1"/>
</dbReference>
<proteinExistence type="predicted"/>
<dbReference type="InterPro" id="IPR005152">
    <property type="entry name" value="Lipase_secreted"/>
</dbReference>
<keyword evidence="4" id="KW-1185">Reference proteome</keyword>
<dbReference type="KEGG" id="skr:BRX40_19645"/>
<dbReference type="EMBL" id="CP018820">
    <property type="protein sequence ID" value="APR54330.1"/>
    <property type="molecule type" value="Genomic_DNA"/>
</dbReference>
<evidence type="ECO:0000313" key="5">
    <source>
        <dbReference type="Proteomes" id="UP000286681"/>
    </source>
</evidence>
<name>A0A1L6JFR6_9SPHN</name>
<reference evidence="4" key="2">
    <citation type="submission" date="2016-12" db="EMBL/GenBank/DDBJ databases">
        <title>Whole genome sequencing of Sphingomonas sp. ABOJV.</title>
        <authorList>
            <person name="Conlan S."/>
            <person name="Thomas P.J."/>
            <person name="Mullikin J."/>
            <person name="Palmore T.N."/>
            <person name="Frank K.M."/>
            <person name="Segre J.A."/>
        </authorList>
    </citation>
    <scope>NUCLEOTIDE SEQUENCE [LARGE SCALE GENOMIC DNA]</scope>
    <source>
        <strain evidence="4">ABOJV</strain>
    </source>
</reference>
<dbReference type="Proteomes" id="UP000286681">
    <property type="component" value="Unassembled WGS sequence"/>
</dbReference>
<dbReference type="PANTHER" id="PTHR34853">
    <property type="match status" value="1"/>
</dbReference>
<protein>
    <submittedName>
        <fullName evidence="3">Alpha/beta fold hydrolase</fullName>
    </submittedName>
</protein>
<reference evidence="2" key="1">
    <citation type="submission" date="2016-12" db="EMBL/GenBank/DDBJ databases">
        <title>Whole genome sequencing of Sphingomonas koreensis.</title>
        <authorList>
            <person name="Conlan S."/>
            <person name="Thomas P.J."/>
            <person name="Mullikin J."/>
            <person name="Palmore T.N."/>
            <person name="Frank K.M."/>
            <person name="Segre J.A."/>
        </authorList>
    </citation>
    <scope>NUCLEOTIDE SEQUENCE</scope>
    <source>
        <strain evidence="2">ABOJV</strain>
    </source>
</reference>
<dbReference type="AlphaFoldDB" id="A0A1L6JFR6"/>
<dbReference type="Proteomes" id="UP000185161">
    <property type="component" value="Chromosome"/>
</dbReference>
<feature type="signal peptide" evidence="1">
    <location>
        <begin position="1"/>
        <end position="40"/>
    </location>
</feature>
<organism evidence="2 4">
    <name type="scientific">Sphingomonas koreensis</name>
    <dbReference type="NCBI Taxonomy" id="93064"/>
    <lineage>
        <taxon>Bacteria</taxon>
        <taxon>Pseudomonadati</taxon>
        <taxon>Pseudomonadota</taxon>
        <taxon>Alphaproteobacteria</taxon>
        <taxon>Sphingomonadales</taxon>
        <taxon>Sphingomonadaceae</taxon>
        <taxon>Sphingomonas</taxon>
    </lineage>
</organism>
<evidence type="ECO:0000313" key="2">
    <source>
        <dbReference type="EMBL" id="APR54330.1"/>
    </source>
</evidence>
<dbReference type="PIRSF" id="PIRSF029171">
    <property type="entry name" value="Esterase_LipA"/>
    <property type="match status" value="1"/>
</dbReference>
<dbReference type="InterPro" id="IPR029058">
    <property type="entry name" value="AB_hydrolase_fold"/>
</dbReference>
<dbReference type="STRING" id="93064.BRX40_19645"/>
<evidence type="ECO:0000313" key="4">
    <source>
        <dbReference type="Proteomes" id="UP000185161"/>
    </source>
</evidence>
<reference evidence="3 5" key="3">
    <citation type="submission" date="2018-07" db="EMBL/GenBank/DDBJ databases">
        <title>Genomic and Epidemiologic Investigation of an Indolent Hospital Outbreak.</title>
        <authorList>
            <person name="Johnson R.C."/>
            <person name="Deming C."/>
            <person name="Conlan S."/>
            <person name="Zellmer C.J."/>
            <person name="Michelin A.V."/>
            <person name="Lee-Lin S."/>
            <person name="Thomas P.J."/>
            <person name="Park M."/>
            <person name="Weingarten R.A."/>
            <person name="Less J."/>
            <person name="Dekker J.P."/>
            <person name="Frank K.M."/>
            <person name="Musser K.A."/>
            <person name="Mcquiston J.R."/>
            <person name="Henderson D.K."/>
            <person name="Lau A.F."/>
            <person name="Palmore T.N."/>
            <person name="Segre J.A."/>
        </authorList>
    </citation>
    <scope>NUCLEOTIDE SEQUENCE [LARGE SCALE GENOMIC DNA]</scope>
    <source>
        <strain evidence="3 5">SK-NIH.Env10_0317</strain>
    </source>
</reference>
<evidence type="ECO:0000313" key="3">
    <source>
        <dbReference type="EMBL" id="RSV02106.1"/>
    </source>
</evidence>
<keyword evidence="1" id="KW-0732">Signal</keyword>